<dbReference type="GO" id="GO:0015627">
    <property type="term" value="C:type II protein secretion system complex"/>
    <property type="evidence" value="ECO:0007669"/>
    <property type="project" value="TreeGrafter"/>
</dbReference>
<evidence type="ECO:0000256" key="2">
    <source>
        <dbReference type="ARBA" id="ARBA00023136"/>
    </source>
</evidence>
<dbReference type="PANTHER" id="PTHR30332:SF17">
    <property type="entry name" value="TYPE IV PILIATION SYSTEM PROTEIN DR_0774-RELATED"/>
    <property type="match status" value="1"/>
</dbReference>
<dbReference type="Pfam" id="PF07660">
    <property type="entry name" value="STN"/>
    <property type="match status" value="1"/>
</dbReference>
<evidence type="ECO:0000256" key="1">
    <source>
        <dbReference type="ARBA" id="ARBA00022448"/>
    </source>
</evidence>
<feature type="compositionally biased region" description="Low complexity" evidence="4">
    <location>
        <begin position="171"/>
        <end position="194"/>
    </location>
</feature>
<sequence length="582" mass="63724">MDPHFLRRTMHTAAALMAVVLVTACVGPRDSQLAAEREMSEVAEAQREQAQAVPEEVSQALVPERRRSEEVAPERFDVRVRNVPAKAFFLGLVQDSDTNIVVHPDVSGSLSLELKGVTVDEVLEVARDIYGYDYRRSGNIYTVYPNELQTQVFHVNYLDVQRVGVSDTNLSIGRSESSNNNRNNRGSGNNSGSGDDSANLLGLLAGEDGSSTNGSEVSPGARVQTMNRTDFWQSLRQSVSAIVGGEGGDKMVMVSPQAGMVVVKAMPHELNAVREFLERSELSVRRQVILEAKILEVRLNEGFQAGINWGAISGQLDYGYNRLRSTSYSEQDSAVTTIPPGSSSRQISGLEELQRGTENLFTSVLQVGDVTELLDLLETQGSVQVLSSPRVSTVNNQKALIRVGSDEYFVTGISNNTTSNVASVTSTPNIELSSFFSGIALDVTPQIADSGEVILHIHPVVSEVNDQLKVFTVGSEEFALPLAQRGIRESDSIVRARSGQVVVLGGLMQEDTRDTDGKRPVLGDIPLLNSLFKTQGRSRQKTELVILLRPVVVDDGTWQDELDRSRNRMQQMGDGYRDLWEQ</sequence>
<dbReference type="PANTHER" id="PTHR30332">
    <property type="entry name" value="PROBABLE GENERAL SECRETION PATHWAY PROTEIN D"/>
    <property type="match status" value="1"/>
</dbReference>
<accession>A0A3N1NZB3</accession>
<dbReference type="InterPro" id="IPR001775">
    <property type="entry name" value="GspD/PilQ"/>
</dbReference>
<evidence type="ECO:0000259" key="5">
    <source>
        <dbReference type="SMART" id="SM00965"/>
    </source>
</evidence>
<dbReference type="GO" id="GO:0019867">
    <property type="term" value="C:outer membrane"/>
    <property type="evidence" value="ECO:0007669"/>
    <property type="project" value="InterPro"/>
</dbReference>
<keyword evidence="7" id="KW-1185">Reference proteome</keyword>
<reference evidence="6 7" key="1">
    <citation type="submission" date="2018-11" db="EMBL/GenBank/DDBJ databases">
        <title>Genomic Encyclopedia of Type Strains, Phase IV (KMG-IV): sequencing the most valuable type-strain genomes for metagenomic binning, comparative biology and taxonomic classification.</title>
        <authorList>
            <person name="Goeker M."/>
        </authorList>
    </citation>
    <scope>NUCLEOTIDE SEQUENCE [LARGE SCALE GENOMIC DNA]</scope>
    <source>
        <strain evidence="6 7">DSM 16974</strain>
    </source>
</reference>
<dbReference type="AlphaFoldDB" id="A0A3N1NZB3"/>
<dbReference type="Gene3D" id="3.30.1370.130">
    <property type="match status" value="1"/>
</dbReference>
<dbReference type="EMBL" id="RJUK01000001">
    <property type="protein sequence ID" value="ROQ20658.1"/>
    <property type="molecule type" value="Genomic_DNA"/>
</dbReference>
<dbReference type="GO" id="GO:0009306">
    <property type="term" value="P:protein secretion"/>
    <property type="evidence" value="ECO:0007669"/>
    <property type="project" value="InterPro"/>
</dbReference>
<evidence type="ECO:0000256" key="3">
    <source>
        <dbReference type="ARBA" id="ARBA00023237"/>
    </source>
</evidence>
<keyword evidence="2" id="KW-0472">Membrane</keyword>
<keyword evidence="3" id="KW-0998">Cell outer membrane</keyword>
<keyword evidence="1" id="KW-0813">Transport</keyword>
<evidence type="ECO:0000313" key="6">
    <source>
        <dbReference type="EMBL" id="ROQ20658.1"/>
    </source>
</evidence>
<dbReference type="SMART" id="SM00965">
    <property type="entry name" value="STN"/>
    <property type="match status" value="1"/>
</dbReference>
<name>A0A3N1NZB3_9GAMM</name>
<dbReference type="InterPro" id="IPR013358">
    <property type="entry name" value="Pilus_biogenesis_MshL"/>
</dbReference>
<dbReference type="Pfam" id="PF00263">
    <property type="entry name" value="Secretin"/>
    <property type="match status" value="1"/>
</dbReference>
<evidence type="ECO:0000313" key="7">
    <source>
        <dbReference type="Proteomes" id="UP000273643"/>
    </source>
</evidence>
<dbReference type="NCBIfam" id="TIGR02519">
    <property type="entry name" value="pilus_MshL"/>
    <property type="match status" value="1"/>
</dbReference>
<dbReference type="InterPro" id="IPR011514">
    <property type="entry name" value="Secretin_N_2"/>
</dbReference>
<dbReference type="GO" id="GO:0009297">
    <property type="term" value="P:pilus assembly"/>
    <property type="evidence" value="ECO:0007669"/>
    <property type="project" value="InterPro"/>
</dbReference>
<gene>
    <name evidence="6" type="ORF">EDC38_1271</name>
</gene>
<dbReference type="Pfam" id="PF07655">
    <property type="entry name" value="Secretin_N_2"/>
    <property type="match status" value="1"/>
</dbReference>
<dbReference type="PROSITE" id="PS51257">
    <property type="entry name" value="PROKAR_LIPOPROTEIN"/>
    <property type="match status" value="1"/>
</dbReference>
<organism evidence="6 7">
    <name type="scientific">Marinimicrobium koreense</name>
    <dbReference type="NCBI Taxonomy" id="306545"/>
    <lineage>
        <taxon>Bacteria</taxon>
        <taxon>Pseudomonadati</taxon>
        <taxon>Pseudomonadota</taxon>
        <taxon>Gammaproteobacteria</taxon>
        <taxon>Cellvibrionales</taxon>
        <taxon>Cellvibrionaceae</taxon>
        <taxon>Marinimicrobium</taxon>
    </lineage>
</organism>
<dbReference type="InterPro" id="IPR011662">
    <property type="entry name" value="Secretin/TonB_short_N"/>
</dbReference>
<dbReference type="Proteomes" id="UP000273643">
    <property type="component" value="Unassembled WGS sequence"/>
</dbReference>
<feature type="domain" description="Secretin/TonB short N-terminal" evidence="5">
    <location>
        <begin position="98"/>
        <end position="146"/>
    </location>
</feature>
<comment type="caution">
    <text evidence="6">The sequence shown here is derived from an EMBL/GenBank/DDBJ whole genome shotgun (WGS) entry which is preliminary data.</text>
</comment>
<evidence type="ECO:0000256" key="4">
    <source>
        <dbReference type="SAM" id="MobiDB-lite"/>
    </source>
</evidence>
<proteinExistence type="predicted"/>
<protein>
    <submittedName>
        <fullName evidence="6">MSHA biogenesis protein MshL</fullName>
    </submittedName>
</protein>
<dbReference type="InterPro" id="IPR050810">
    <property type="entry name" value="Bact_Secretion_Sys_Channel"/>
</dbReference>
<dbReference type="InterPro" id="IPR004846">
    <property type="entry name" value="T2SS/T3SS_dom"/>
</dbReference>
<dbReference type="RefSeq" id="WP_246004351.1">
    <property type="nucleotide sequence ID" value="NZ_RJUK01000001.1"/>
</dbReference>
<feature type="region of interest" description="Disordered" evidence="4">
    <location>
        <begin position="170"/>
        <end position="221"/>
    </location>
</feature>
<dbReference type="PRINTS" id="PR00811">
    <property type="entry name" value="BCTERIALGSPD"/>
</dbReference>